<reference evidence="8 9" key="1">
    <citation type="submission" date="2024-01" db="EMBL/GenBank/DDBJ databases">
        <title>Seven novel Bacillus-like species.</title>
        <authorList>
            <person name="Liu G."/>
        </authorList>
    </citation>
    <scope>NUCLEOTIDE SEQUENCE [LARGE SCALE GENOMIC DNA]</scope>
    <source>
        <strain evidence="8 9">FJAT-51639</strain>
    </source>
</reference>
<evidence type="ECO:0000256" key="4">
    <source>
        <dbReference type="ARBA" id="ARBA00023125"/>
    </source>
</evidence>
<feature type="DNA-binding region" description="H-T-H motif" evidence="6">
    <location>
        <begin position="194"/>
        <end position="213"/>
    </location>
</feature>
<evidence type="ECO:0000256" key="5">
    <source>
        <dbReference type="ARBA" id="ARBA00023163"/>
    </source>
</evidence>
<dbReference type="RefSeq" id="WP_336472214.1">
    <property type="nucleotide sequence ID" value="NZ_JBAWSX010000004.1"/>
</dbReference>
<evidence type="ECO:0000256" key="2">
    <source>
        <dbReference type="ARBA" id="ARBA00023015"/>
    </source>
</evidence>
<keyword evidence="5 6" id="KW-0804">Transcription</keyword>
<dbReference type="NCBIfam" id="TIGR02895">
    <property type="entry name" value="spore_sigI"/>
    <property type="match status" value="1"/>
</dbReference>
<keyword evidence="9" id="KW-1185">Reference proteome</keyword>
<comment type="activity regulation">
    <text evidence="6">Negatively regulated by the anti-sigma-I factor RsgI.</text>
</comment>
<feature type="short sequence motif" description="Polymerase core binding" evidence="6">
    <location>
        <begin position="56"/>
        <end position="69"/>
    </location>
</feature>
<sequence length="240" mass="28687">MLSLLMKVVKKSTIEDVVLNVQKNEEDKEAFIAQYRPFIRKSISAVCRRYITEQDDEYSIGLFAFHQAIEQYSYKKGKSFLLFAELLIKRDVIDYIRKESRHNLIFLKEDQQEETMEVQAALTEYMKEMENSNRKEEILHFQSVLSEFKISFAELAKESPKHRDTREHLIGIVKIIIKEEKMIEELFRKKKLPLKQIEPHVRTSRKTLERHRKYIIAMCIIFVNNYIYIQEYIRGGQGNE</sequence>
<dbReference type="HAMAP" id="MF_02064">
    <property type="entry name" value="Sigma70_SigI"/>
    <property type="match status" value="1"/>
</dbReference>
<comment type="function">
    <text evidence="6">Sigma factors are initiation factors that promote the attachment of RNA polymerase to specific initiation sites and are then released.</text>
</comment>
<dbReference type="PIRSF" id="PIRSF038953">
    <property type="entry name" value="SigI"/>
    <property type="match status" value="1"/>
</dbReference>
<evidence type="ECO:0000313" key="8">
    <source>
        <dbReference type="EMBL" id="MEI4801539.1"/>
    </source>
</evidence>
<keyword evidence="4 6" id="KW-0238">DNA-binding</keyword>
<accession>A0ABU8FFS1</accession>
<dbReference type="SUPFAM" id="SSF88946">
    <property type="entry name" value="Sigma2 domain of RNA polymerase sigma factors"/>
    <property type="match status" value="1"/>
</dbReference>
<evidence type="ECO:0000259" key="7">
    <source>
        <dbReference type="Pfam" id="PF04542"/>
    </source>
</evidence>
<dbReference type="PANTHER" id="PTHR30385:SF6">
    <property type="entry name" value="RNA POLYMERASE SIGMA FACTOR SIGI"/>
    <property type="match status" value="1"/>
</dbReference>
<dbReference type="InterPro" id="IPR014244">
    <property type="entry name" value="RNA_pol_sigma-I"/>
</dbReference>
<keyword evidence="6" id="KW-0346">Stress response</keyword>
<name>A0ABU8FFS1_9BACI</name>
<dbReference type="Proteomes" id="UP001372526">
    <property type="component" value="Unassembled WGS sequence"/>
</dbReference>
<evidence type="ECO:0000256" key="1">
    <source>
        <dbReference type="ARBA" id="ARBA00022490"/>
    </source>
</evidence>
<evidence type="ECO:0000256" key="3">
    <source>
        <dbReference type="ARBA" id="ARBA00023082"/>
    </source>
</evidence>
<evidence type="ECO:0000313" key="9">
    <source>
        <dbReference type="Proteomes" id="UP001372526"/>
    </source>
</evidence>
<comment type="subunit">
    <text evidence="6">Interacts with RsgI.</text>
</comment>
<dbReference type="NCBIfam" id="NF006171">
    <property type="entry name" value="PRK08311.1-2"/>
    <property type="match status" value="1"/>
</dbReference>
<dbReference type="Pfam" id="PF04542">
    <property type="entry name" value="Sigma70_r2"/>
    <property type="match status" value="1"/>
</dbReference>
<comment type="similarity">
    <text evidence="6">Belongs to the sigma-70 factor family. SigI subfamily.</text>
</comment>
<dbReference type="EMBL" id="JBAWSX010000004">
    <property type="protein sequence ID" value="MEI4801539.1"/>
    <property type="molecule type" value="Genomic_DNA"/>
</dbReference>
<feature type="domain" description="RNA polymerase sigma-70 region 2" evidence="7">
    <location>
        <begin position="32"/>
        <end position="101"/>
    </location>
</feature>
<keyword evidence="1 6" id="KW-0963">Cytoplasm</keyword>
<gene>
    <name evidence="6 8" type="primary">sigI</name>
    <name evidence="8" type="ORF">WAZ07_09400</name>
</gene>
<dbReference type="InterPro" id="IPR007627">
    <property type="entry name" value="RNA_pol_sigma70_r2"/>
</dbReference>
<protein>
    <recommendedName>
        <fullName evidence="6">RNA polymerase sigma factor SigI</fullName>
    </recommendedName>
</protein>
<organism evidence="8 9">
    <name type="scientific">Bacillus bruguierae</name>
    <dbReference type="NCBI Taxonomy" id="3127667"/>
    <lineage>
        <taxon>Bacteria</taxon>
        <taxon>Bacillati</taxon>
        <taxon>Bacillota</taxon>
        <taxon>Bacilli</taxon>
        <taxon>Bacillales</taxon>
        <taxon>Bacillaceae</taxon>
        <taxon>Bacillus</taxon>
    </lineage>
</organism>
<keyword evidence="2 6" id="KW-0805">Transcription regulation</keyword>
<keyword evidence="3 6" id="KW-0731">Sigma factor</keyword>
<comment type="subcellular location">
    <subcellularLocation>
        <location evidence="6">Cytoplasm</location>
    </subcellularLocation>
</comment>
<proteinExistence type="inferred from homology"/>
<dbReference type="InterPro" id="IPR013325">
    <property type="entry name" value="RNA_pol_sigma_r2"/>
</dbReference>
<comment type="caution">
    <text evidence="8">The sequence shown here is derived from an EMBL/GenBank/DDBJ whole genome shotgun (WGS) entry which is preliminary data.</text>
</comment>
<evidence type="ECO:0000256" key="6">
    <source>
        <dbReference type="HAMAP-Rule" id="MF_02064"/>
    </source>
</evidence>
<dbReference type="PANTHER" id="PTHR30385">
    <property type="entry name" value="SIGMA FACTOR F FLAGELLAR"/>
    <property type="match status" value="1"/>
</dbReference>
<dbReference type="Gene3D" id="1.10.1740.10">
    <property type="match status" value="1"/>
</dbReference>